<dbReference type="GO" id="GO:0006869">
    <property type="term" value="P:lipid transport"/>
    <property type="evidence" value="ECO:0007669"/>
    <property type="project" value="UniProtKB-KW"/>
</dbReference>
<evidence type="ECO:0000256" key="9">
    <source>
        <dbReference type="ARBA" id="ARBA00069061"/>
    </source>
</evidence>
<protein>
    <recommendedName>
        <fullName evidence="9">Phosphatidylcholine transfer protein</fullName>
    </recommendedName>
    <alternativeName>
        <fullName evidence="11">START domain-containing protein 2</fullName>
    </alternativeName>
    <alternativeName>
        <fullName evidence="10">StAR-related lipid transfer protein 2</fullName>
    </alternativeName>
</protein>
<evidence type="ECO:0000313" key="15">
    <source>
        <dbReference type="Proteomes" id="UP000007879"/>
    </source>
</evidence>
<proteinExistence type="predicted"/>
<feature type="compositionally biased region" description="Polar residues" evidence="12">
    <location>
        <begin position="330"/>
        <end position="346"/>
    </location>
</feature>
<evidence type="ECO:0000256" key="7">
    <source>
        <dbReference type="ARBA" id="ARBA00023121"/>
    </source>
</evidence>
<dbReference type="SUPFAM" id="SSF55961">
    <property type="entry name" value="Bet v1-like"/>
    <property type="match status" value="1"/>
</dbReference>
<dbReference type="STRING" id="400682.A0A1X7U1C9"/>
<dbReference type="PANTHER" id="PTHR19308:SF8">
    <property type="entry name" value="STAR-RELATED LIPID TRANSFER PROTEIN 7, MITOCHONDRIAL"/>
    <property type="match status" value="1"/>
</dbReference>
<evidence type="ECO:0000256" key="2">
    <source>
        <dbReference type="ARBA" id="ARBA00022448"/>
    </source>
</evidence>
<dbReference type="EnsemblMetazoa" id="Aqu2.1.21182_001">
    <property type="protein sequence ID" value="Aqu2.1.21182_001"/>
    <property type="gene ID" value="Aqu2.1.21182"/>
</dbReference>
<feature type="region of interest" description="Disordered" evidence="12">
    <location>
        <begin position="107"/>
        <end position="139"/>
    </location>
</feature>
<accession>A0A1X7U1C9</accession>
<feature type="compositionally biased region" description="Low complexity" evidence="12">
    <location>
        <begin position="128"/>
        <end position="137"/>
    </location>
</feature>
<evidence type="ECO:0000313" key="14">
    <source>
        <dbReference type="EnsemblMetazoa" id="Aqu2.1.21182_001"/>
    </source>
</evidence>
<evidence type="ECO:0000256" key="11">
    <source>
        <dbReference type="ARBA" id="ARBA00079049"/>
    </source>
</evidence>
<dbReference type="SMART" id="SM00234">
    <property type="entry name" value="START"/>
    <property type="match status" value="1"/>
</dbReference>
<dbReference type="InterPro" id="IPR023393">
    <property type="entry name" value="START-like_dom_sf"/>
</dbReference>
<feature type="region of interest" description="Disordered" evidence="12">
    <location>
        <begin position="246"/>
        <end position="349"/>
    </location>
</feature>
<reference evidence="14" key="2">
    <citation type="submission" date="2017-05" db="UniProtKB">
        <authorList>
            <consortium name="EnsemblMetazoa"/>
        </authorList>
    </citation>
    <scope>IDENTIFICATION</scope>
</reference>
<evidence type="ECO:0000256" key="12">
    <source>
        <dbReference type="SAM" id="MobiDB-lite"/>
    </source>
</evidence>
<keyword evidence="2" id="KW-0813">Transport</keyword>
<keyword evidence="6" id="KW-0445">Lipid transport</keyword>
<dbReference type="InterPro" id="IPR002913">
    <property type="entry name" value="START_lipid-bd_dom"/>
</dbReference>
<dbReference type="PANTHER" id="PTHR19308">
    <property type="entry name" value="PHOSPHATIDYLCHOLINE TRANSFER PROTEIN"/>
    <property type="match status" value="1"/>
</dbReference>
<keyword evidence="3" id="KW-0963">Cytoplasm</keyword>
<keyword evidence="7" id="KW-0446">Lipid-binding</keyword>
<dbReference type="InterPro" id="IPR051213">
    <property type="entry name" value="START_lipid_transfer"/>
</dbReference>
<dbReference type="Proteomes" id="UP000007879">
    <property type="component" value="Unassembled WGS sequence"/>
</dbReference>
<feature type="region of interest" description="Disordered" evidence="12">
    <location>
        <begin position="155"/>
        <end position="214"/>
    </location>
</feature>
<evidence type="ECO:0000256" key="4">
    <source>
        <dbReference type="ARBA" id="ARBA00022553"/>
    </source>
</evidence>
<dbReference type="KEGG" id="aqu:100635535"/>
<keyword evidence="15" id="KW-1185">Reference proteome</keyword>
<dbReference type="GO" id="GO:0005829">
    <property type="term" value="C:cytosol"/>
    <property type="evidence" value="ECO:0007669"/>
    <property type="project" value="UniProtKB-ARBA"/>
</dbReference>
<dbReference type="EnsemblMetazoa" id="XM_011408044.2">
    <property type="protein sequence ID" value="XP_011406346.2"/>
    <property type="gene ID" value="LOC100635535"/>
</dbReference>
<sequence>MQVSSSRTLAFQCYNLFLVQRAALLTTGRSVKSQSTTVKRMVSASRWREDERERGSKGKWWNGWERALQLTYFRYCLYAVAVFMWDRERVSNSQAEACYNKYKHKHNIQDNTEDPSSSTSPPPPPSTIKPSPTQTKPFKSQTIDVQGVFMELESNCSTGRHGNKKSSKDGQDSKNAPRVEDKVKRRRFLSKGSSSSSHNETAADDVMSKDGQGDNANGGVWKKLSEIGQATGSFFSNCYDYLSSLASKSPPPTQPATPSSERVQKDPPPVSQPETEKKRSGLVSHSAITADDAMEATKNASSGEAKKKSSNKMVDISNETKNLRHKAKAPSTSDKASNGATENQPDGRQLSLREAVPVEPADPVQDGWEFVVEQDECKVYSKFYKDTGLKQYKVIGSYDDITPRDFLDVQLAGHEERKTWDAYVIKLDTIDTDTHTGSEVVHWIMKFPFPLSSREYVFVRRAWISPNEDAAVIISKAVDHPAAPESRKYVRVKSYYSEMVIKPYSSVDELGFRYELTYFDDPGVYLPSSALNWVSKSAMPDFLNKMHAAALRKSSSYSSSRQHKSAV</sequence>
<feature type="compositionally biased region" description="Basic and acidic residues" evidence="12">
    <location>
        <begin position="166"/>
        <end position="183"/>
    </location>
</feature>
<comment type="subunit">
    <text evidence="8">Interacts with ACOT13/THEM2.</text>
</comment>
<name>A0A1X7U1C9_AMPQE</name>
<evidence type="ECO:0000259" key="13">
    <source>
        <dbReference type="PROSITE" id="PS50848"/>
    </source>
</evidence>
<evidence type="ECO:0000256" key="10">
    <source>
        <dbReference type="ARBA" id="ARBA00077188"/>
    </source>
</evidence>
<organism evidence="14">
    <name type="scientific">Amphimedon queenslandica</name>
    <name type="common">Sponge</name>
    <dbReference type="NCBI Taxonomy" id="400682"/>
    <lineage>
        <taxon>Eukaryota</taxon>
        <taxon>Metazoa</taxon>
        <taxon>Porifera</taxon>
        <taxon>Demospongiae</taxon>
        <taxon>Heteroscleromorpha</taxon>
        <taxon>Haplosclerida</taxon>
        <taxon>Niphatidae</taxon>
        <taxon>Amphimedon</taxon>
    </lineage>
</organism>
<dbReference type="PROSITE" id="PS50848">
    <property type="entry name" value="START"/>
    <property type="match status" value="1"/>
</dbReference>
<dbReference type="Pfam" id="PF01852">
    <property type="entry name" value="START"/>
    <property type="match status" value="1"/>
</dbReference>
<dbReference type="Gene3D" id="3.30.530.20">
    <property type="match status" value="1"/>
</dbReference>
<dbReference type="InParanoid" id="A0A1X7U1C9"/>
<evidence type="ECO:0000256" key="3">
    <source>
        <dbReference type="ARBA" id="ARBA00022490"/>
    </source>
</evidence>
<reference evidence="15" key="1">
    <citation type="journal article" date="2010" name="Nature">
        <title>The Amphimedon queenslandica genome and the evolution of animal complexity.</title>
        <authorList>
            <person name="Srivastava M."/>
            <person name="Simakov O."/>
            <person name="Chapman J."/>
            <person name="Fahey B."/>
            <person name="Gauthier M.E."/>
            <person name="Mitros T."/>
            <person name="Richards G.S."/>
            <person name="Conaco C."/>
            <person name="Dacre M."/>
            <person name="Hellsten U."/>
            <person name="Larroux C."/>
            <person name="Putnam N.H."/>
            <person name="Stanke M."/>
            <person name="Adamska M."/>
            <person name="Darling A."/>
            <person name="Degnan S.M."/>
            <person name="Oakley T.H."/>
            <person name="Plachetzki D.C."/>
            <person name="Zhai Y."/>
            <person name="Adamski M."/>
            <person name="Calcino A."/>
            <person name="Cummins S.F."/>
            <person name="Goodstein D.M."/>
            <person name="Harris C."/>
            <person name="Jackson D.J."/>
            <person name="Leys S.P."/>
            <person name="Shu S."/>
            <person name="Woodcroft B.J."/>
            <person name="Vervoort M."/>
            <person name="Kosik K.S."/>
            <person name="Manning G."/>
            <person name="Degnan B.M."/>
            <person name="Rokhsar D.S."/>
        </authorList>
    </citation>
    <scope>NUCLEOTIDE SEQUENCE [LARGE SCALE GENOMIC DNA]</scope>
</reference>
<dbReference type="OrthoDB" id="1295045at2759"/>
<evidence type="ECO:0000256" key="8">
    <source>
        <dbReference type="ARBA" id="ARBA00063535"/>
    </source>
</evidence>
<evidence type="ECO:0000256" key="6">
    <source>
        <dbReference type="ARBA" id="ARBA00023055"/>
    </source>
</evidence>
<keyword evidence="5" id="KW-0007">Acetylation</keyword>
<dbReference type="GO" id="GO:0008289">
    <property type="term" value="F:lipid binding"/>
    <property type="evidence" value="ECO:0007669"/>
    <property type="project" value="UniProtKB-KW"/>
</dbReference>
<evidence type="ECO:0000256" key="1">
    <source>
        <dbReference type="ARBA" id="ARBA00004496"/>
    </source>
</evidence>
<gene>
    <name evidence="14" type="primary">100635535</name>
</gene>
<comment type="subcellular location">
    <subcellularLocation>
        <location evidence="1">Cytoplasm</location>
    </subcellularLocation>
</comment>
<feature type="domain" description="START" evidence="13">
    <location>
        <begin position="365"/>
        <end position="555"/>
    </location>
</feature>
<evidence type="ECO:0000256" key="5">
    <source>
        <dbReference type="ARBA" id="ARBA00022990"/>
    </source>
</evidence>
<dbReference type="FunFam" id="3.30.530.20:FF:000017">
    <property type="entry name" value="Phosphatidylcholine transfer protein, putative"/>
    <property type="match status" value="1"/>
</dbReference>
<dbReference type="AlphaFoldDB" id="A0A1X7U1C9"/>
<keyword evidence="4" id="KW-0597">Phosphoprotein</keyword>